<organism evidence="2 3">
    <name type="scientific">Serendipita indica (strain DSM 11827)</name>
    <name type="common">Root endophyte fungus</name>
    <name type="synonym">Piriformospora indica</name>
    <dbReference type="NCBI Taxonomy" id="1109443"/>
    <lineage>
        <taxon>Eukaryota</taxon>
        <taxon>Fungi</taxon>
        <taxon>Dikarya</taxon>
        <taxon>Basidiomycota</taxon>
        <taxon>Agaricomycotina</taxon>
        <taxon>Agaricomycetes</taxon>
        <taxon>Sebacinales</taxon>
        <taxon>Serendipitaceae</taxon>
        <taxon>Serendipita</taxon>
    </lineage>
</organism>
<proteinExistence type="predicted"/>
<reference evidence="2 3" key="1">
    <citation type="journal article" date="2011" name="PLoS Pathog.">
        <title>Endophytic Life Strategies Decoded by Genome and Transcriptome Analyses of the Mutualistic Root Symbiont Piriformospora indica.</title>
        <authorList>
            <person name="Zuccaro A."/>
            <person name="Lahrmann U."/>
            <person name="Guldener U."/>
            <person name="Langen G."/>
            <person name="Pfiffi S."/>
            <person name="Biedenkopf D."/>
            <person name="Wong P."/>
            <person name="Samans B."/>
            <person name="Grimm C."/>
            <person name="Basiewicz M."/>
            <person name="Murat C."/>
            <person name="Martin F."/>
            <person name="Kogel K.H."/>
        </authorList>
    </citation>
    <scope>NUCLEOTIDE SEQUENCE [LARGE SCALE GENOMIC DNA]</scope>
    <source>
        <strain evidence="2 3">DSM 11827</strain>
    </source>
</reference>
<keyword evidence="3" id="KW-1185">Reference proteome</keyword>
<name>G4TZK8_SERID</name>
<evidence type="ECO:0000313" key="3">
    <source>
        <dbReference type="Proteomes" id="UP000007148"/>
    </source>
</evidence>
<evidence type="ECO:0000313" key="2">
    <source>
        <dbReference type="EMBL" id="CCA76751.1"/>
    </source>
</evidence>
<protein>
    <submittedName>
        <fullName evidence="2">Uncharacterized protein</fullName>
    </submittedName>
</protein>
<dbReference type="HOGENOM" id="CLU_1982426_0_0_1"/>
<dbReference type="Proteomes" id="UP000007148">
    <property type="component" value="Unassembled WGS sequence"/>
</dbReference>
<comment type="caution">
    <text evidence="2">The sequence shown here is derived from an EMBL/GenBank/DDBJ whole genome shotgun (WGS) entry which is preliminary data.</text>
</comment>
<feature type="compositionally biased region" description="Basic and acidic residues" evidence="1">
    <location>
        <begin position="12"/>
        <end position="22"/>
    </location>
</feature>
<sequence length="126" mass="13279">MPKLFRKKEKKKGTSDAPERPLDSIPTTVTTSGGQSSNIGAPNIAETNTNVIKSESKNDVTGEAGPGSEPRVHERVRRSNTEKWLAQAALILNLTKSAADAAGLAPLKGACEGAVTVLEVIQICLE</sequence>
<evidence type="ECO:0000256" key="1">
    <source>
        <dbReference type="SAM" id="MobiDB-lite"/>
    </source>
</evidence>
<feature type="compositionally biased region" description="Basic and acidic residues" evidence="1">
    <location>
        <begin position="70"/>
        <end position="79"/>
    </location>
</feature>
<dbReference type="AlphaFoldDB" id="G4TZK8"/>
<accession>G4TZK8</accession>
<dbReference type="EMBL" id="CAFZ01000971">
    <property type="protein sequence ID" value="CCA76751.1"/>
    <property type="molecule type" value="Genomic_DNA"/>
</dbReference>
<dbReference type="InParanoid" id="G4TZK8"/>
<gene>
    <name evidence="2" type="ORF">PIIN_10739</name>
</gene>
<feature type="compositionally biased region" description="Polar residues" evidence="1">
    <location>
        <begin position="25"/>
        <end position="53"/>
    </location>
</feature>
<feature type="compositionally biased region" description="Basic residues" evidence="1">
    <location>
        <begin position="1"/>
        <end position="11"/>
    </location>
</feature>
<feature type="region of interest" description="Disordered" evidence="1">
    <location>
        <begin position="1"/>
        <end position="79"/>
    </location>
</feature>